<organism evidence="1">
    <name type="scientific">bioreactor metagenome</name>
    <dbReference type="NCBI Taxonomy" id="1076179"/>
    <lineage>
        <taxon>unclassified sequences</taxon>
        <taxon>metagenomes</taxon>
        <taxon>ecological metagenomes</taxon>
    </lineage>
</organism>
<name>A0A644XJQ1_9ZZZZ</name>
<dbReference type="SUPFAM" id="SSF53850">
    <property type="entry name" value="Periplasmic binding protein-like II"/>
    <property type="match status" value="1"/>
</dbReference>
<dbReference type="Pfam" id="PF13531">
    <property type="entry name" value="SBP_bac_11"/>
    <property type="match status" value="1"/>
</dbReference>
<gene>
    <name evidence="1" type="ORF">SDC9_62801</name>
</gene>
<protein>
    <submittedName>
        <fullName evidence="1">Uncharacterized protein</fullName>
    </submittedName>
</protein>
<comment type="caution">
    <text evidence="1">The sequence shown here is derived from an EMBL/GenBank/DDBJ whole genome shotgun (WGS) entry which is preliminary data.</text>
</comment>
<dbReference type="EMBL" id="VSSQ01002608">
    <property type="protein sequence ID" value="MPM16422.1"/>
    <property type="molecule type" value="Genomic_DNA"/>
</dbReference>
<reference evidence="1" key="1">
    <citation type="submission" date="2019-08" db="EMBL/GenBank/DDBJ databases">
        <authorList>
            <person name="Kucharzyk K."/>
            <person name="Murdoch R.W."/>
            <person name="Higgins S."/>
            <person name="Loffler F."/>
        </authorList>
    </citation>
    <scope>NUCLEOTIDE SEQUENCE</scope>
</reference>
<dbReference type="AlphaFoldDB" id="A0A644XJQ1"/>
<sequence>MKGEAMVYGITRLKNAPNPKAAEAFIEYLLSAEGGAAILERMGQKPYSR</sequence>
<evidence type="ECO:0000313" key="1">
    <source>
        <dbReference type="EMBL" id="MPM16422.1"/>
    </source>
</evidence>
<proteinExistence type="predicted"/>
<dbReference type="Gene3D" id="3.40.190.10">
    <property type="entry name" value="Periplasmic binding protein-like II"/>
    <property type="match status" value="1"/>
</dbReference>
<accession>A0A644XJQ1</accession>